<accession>A0A9N9A2J1</accession>
<gene>
    <name evidence="1" type="ORF">FCALED_LOCUS4511</name>
</gene>
<evidence type="ECO:0000313" key="1">
    <source>
        <dbReference type="EMBL" id="CAG8517292.1"/>
    </source>
</evidence>
<protein>
    <submittedName>
        <fullName evidence="1">4637_t:CDS:1</fullName>
    </submittedName>
</protein>
<dbReference type="AlphaFoldDB" id="A0A9N9A2J1"/>
<reference evidence="1" key="1">
    <citation type="submission" date="2021-06" db="EMBL/GenBank/DDBJ databases">
        <authorList>
            <person name="Kallberg Y."/>
            <person name="Tangrot J."/>
            <person name="Rosling A."/>
        </authorList>
    </citation>
    <scope>NUCLEOTIDE SEQUENCE</scope>
    <source>
        <strain evidence="1">UK204</strain>
    </source>
</reference>
<evidence type="ECO:0000313" key="2">
    <source>
        <dbReference type="Proteomes" id="UP000789570"/>
    </source>
</evidence>
<sequence length="341" mass="38941">MFKTEYEISSSSLSSRRSSLASVLSSSSVSTFAQNTCQSTSLSNPNADEFALQECIKIIKSNVEDVVTNKANKNEKKWWIDGNYKFIDEKRLPLILVEDVSYKEFEKKCERANASRFWEYRSGTVIIIELPKRDHEVTHGEFVRQFLNAFSNLQYQDRVRCTGAITCSATPEHIARGSKQADASFVPRLLPIPSQNPCDSEGTPWPTVIVEVADSQSLASIIQKTTQFWLAPDRCEDVIILKLWKWNRTYHNGIPRRRLTVRTSPQNGDVNYLPVQIIEFGTIDGENRLYNRCSAPGMCTLRISPHCIYRGCPHQNPPLPQYPFENDVIIDLFLIQQEIIN</sequence>
<organism evidence="1 2">
    <name type="scientific">Funneliformis caledonium</name>
    <dbReference type="NCBI Taxonomy" id="1117310"/>
    <lineage>
        <taxon>Eukaryota</taxon>
        <taxon>Fungi</taxon>
        <taxon>Fungi incertae sedis</taxon>
        <taxon>Mucoromycota</taxon>
        <taxon>Glomeromycotina</taxon>
        <taxon>Glomeromycetes</taxon>
        <taxon>Glomerales</taxon>
        <taxon>Glomeraceae</taxon>
        <taxon>Funneliformis</taxon>
    </lineage>
</organism>
<keyword evidence="2" id="KW-1185">Reference proteome</keyword>
<dbReference type="EMBL" id="CAJVPQ010000890">
    <property type="protein sequence ID" value="CAG8517292.1"/>
    <property type="molecule type" value="Genomic_DNA"/>
</dbReference>
<dbReference type="Proteomes" id="UP000789570">
    <property type="component" value="Unassembled WGS sequence"/>
</dbReference>
<comment type="caution">
    <text evidence="1">The sequence shown here is derived from an EMBL/GenBank/DDBJ whole genome shotgun (WGS) entry which is preliminary data.</text>
</comment>
<name>A0A9N9A2J1_9GLOM</name>
<proteinExistence type="predicted"/>
<dbReference type="OrthoDB" id="76567at2759"/>